<dbReference type="AlphaFoldDB" id="A0AAN9YYQ8"/>
<dbReference type="EMBL" id="JAZDUA010000325">
    <property type="protein sequence ID" value="KAK7794648.1"/>
    <property type="molecule type" value="Genomic_DNA"/>
</dbReference>
<feature type="coiled-coil region" evidence="1">
    <location>
        <begin position="186"/>
        <end position="213"/>
    </location>
</feature>
<feature type="compositionally biased region" description="Pro residues" evidence="2">
    <location>
        <begin position="67"/>
        <end position="81"/>
    </location>
</feature>
<organism evidence="3 4">
    <name type="scientific">Gryllus longicercus</name>
    <dbReference type="NCBI Taxonomy" id="2509291"/>
    <lineage>
        <taxon>Eukaryota</taxon>
        <taxon>Metazoa</taxon>
        <taxon>Ecdysozoa</taxon>
        <taxon>Arthropoda</taxon>
        <taxon>Hexapoda</taxon>
        <taxon>Insecta</taxon>
        <taxon>Pterygota</taxon>
        <taxon>Neoptera</taxon>
        <taxon>Polyneoptera</taxon>
        <taxon>Orthoptera</taxon>
        <taxon>Ensifera</taxon>
        <taxon>Gryllidea</taxon>
        <taxon>Grylloidea</taxon>
        <taxon>Gryllidae</taxon>
        <taxon>Gryllinae</taxon>
        <taxon>Gryllus</taxon>
    </lineage>
</organism>
<sequence length="645" mass="68676">MRICYPRRGSIVESPPARWRFVAAERTTSAPRGRAAQSTCAGDRRSPVGCWLLHLLPLLDCSSPLRHQPPPSPPTPPPPLTHPEVERGAMRAPPRASLLLLLVVGVALALAHAPAPAHANGDAEGGAGGSNYRHEMRSALSTIAAIIRAVADKLERHEVRERQLGDQLRRGQQALEKRSRAQEGQAAAQAQLLQRVDERLRALERTIAQNQASAEERLGALAAGQEAAAAQLRECQLAAADAHNALAAARPAAAGAGAAAAAAEAETAARLERVSQALDKAARGHADAARAAAAALAAAETRMRAVAADAQGLLDRYETRLNELSPVPTSAETDWHALFLSALEAHGASVKELAARSADAAAALAQLPGREEAAAATNATLRAVEAARAHLAADADKAAHALQRAVEQARAEGVRGREDILQALNEQAEQADRIADRSRQGYEDIHKQVLALRSAEKVLIQTADHVMDTKRGVEYGVHQILLETGEVVKAQAKLLNATLHRRFDGISGTILEHQTGALTNLSSKIEAEISQVWRQIGIMYQELSASTTALDRLQAQTESYVNGSALAMDSMEGKVGAIRERMNEVDENLNYLLGKLSLFSSEFGQVRTGLGEALDSIRTTFQEAQSAIRDAGPGPNPVAYDIPPE</sequence>
<gene>
    <name evidence="3" type="ORF">R5R35_004440</name>
</gene>
<dbReference type="GO" id="GO:0005886">
    <property type="term" value="C:plasma membrane"/>
    <property type="evidence" value="ECO:0007669"/>
    <property type="project" value="TreeGrafter"/>
</dbReference>
<proteinExistence type="predicted"/>
<evidence type="ECO:0000313" key="3">
    <source>
        <dbReference type="EMBL" id="KAK7794648.1"/>
    </source>
</evidence>
<keyword evidence="1" id="KW-0175">Coiled coil</keyword>
<keyword evidence="4" id="KW-1185">Reference proteome</keyword>
<dbReference type="PANTHER" id="PTHR39960">
    <property type="entry name" value="LD34147P"/>
    <property type="match status" value="1"/>
</dbReference>
<feature type="region of interest" description="Disordered" evidence="2">
    <location>
        <begin position="65"/>
        <end position="86"/>
    </location>
</feature>
<dbReference type="Proteomes" id="UP001378592">
    <property type="component" value="Unassembled WGS sequence"/>
</dbReference>
<evidence type="ECO:0000313" key="4">
    <source>
        <dbReference type="Proteomes" id="UP001378592"/>
    </source>
</evidence>
<accession>A0AAN9YYQ8</accession>
<reference evidence="3 4" key="1">
    <citation type="submission" date="2024-03" db="EMBL/GenBank/DDBJ databases">
        <title>The genome assembly and annotation of the cricket Gryllus longicercus Weissman &amp; Gray.</title>
        <authorList>
            <person name="Szrajer S."/>
            <person name="Gray D."/>
            <person name="Ylla G."/>
        </authorList>
    </citation>
    <scope>NUCLEOTIDE SEQUENCE [LARGE SCALE GENOMIC DNA]</scope>
    <source>
        <strain evidence="3">DAG 2021-001</strain>
        <tissue evidence="3">Whole body minus gut</tissue>
    </source>
</reference>
<name>A0AAN9YYQ8_9ORTH</name>
<evidence type="ECO:0000256" key="1">
    <source>
        <dbReference type="SAM" id="Coils"/>
    </source>
</evidence>
<comment type="caution">
    <text evidence="3">The sequence shown here is derived from an EMBL/GenBank/DDBJ whole genome shotgun (WGS) entry which is preliminary data.</text>
</comment>
<evidence type="ECO:0000256" key="2">
    <source>
        <dbReference type="SAM" id="MobiDB-lite"/>
    </source>
</evidence>
<dbReference type="PANTHER" id="PTHR39960:SF1">
    <property type="entry name" value="LD34147P"/>
    <property type="match status" value="1"/>
</dbReference>
<protein>
    <submittedName>
        <fullName evidence="3">Uncharacterized protein</fullName>
    </submittedName>
</protein>